<reference evidence="1 2" key="1">
    <citation type="submission" date="2020-08" db="EMBL/GenBank/DDBJ databases">
        <title>Bridging the membrane lipid divide: bacteria of the FCB group superphylum have the potential to synthesize archaeal ether lipids.</title>
        <authorList>
            <person name="Villanueva L."/>
            <person name="Von Meijenfeldt F.A.B."/>
            <person name="Westbye A.B."/>
            <person name="Yadav S."/>
            <person name="Hopmans E.C."/>
            <person name="Dutilh B.E."/>
            <person name="Sinninghe Damste J.S."/>
        </authorList>
    </citation>
    <scope>NUCLEOTIDE SEQUENCE [LARGE SCALE GENOMIC DNA]</scope>
    <source>
        <strain evidence="1">NIOZ-UU47</strain>
    </source>
</reference>
<evidence type="ECO:0000313" key="2">
    <source>
        <dbReference type="Proteomes" id="UP000614424"/>
    </source>
</evidence>
<gene>
    <name evidence="1" type="ORF">H8E41_13225</name>
</gene>
<proteinExistence type="predicted"/>
<evidence type="ECO:0000313" key="1">
    <source>
        <dbReference type="EMBL" id="MBC8318859.1"/>
    </source>
</evidence>
<organism evidence="1 2">
    <name type="scientific">Candidatus Desulfobia pelagia</name>
    <dbReference type="NCBI Taxonomy" id="2841692"/>
    <lineage>
        <taxon>Bacteria</taxon>
        <taxon>Pseudomonadati</taxon>
        <taxon>Thermodesulfobacteriota</taxon>
        <taxon>Desulfobulbia</taxon>
        <taxon>Desulfobulbales</taxon>
        <taxon>Desulfobulbaceae</taxon>
        <taxon>Candidatus Desulfobia</taxon>
    </lineage>
</organism>
<name>A0A8J6TD53_9BACT</name>
<sequence>MTEQNQTNPGLQAQDVHWKCGNCGRTTCSQTPPEVCPACNEKCDFKNVTCYAPECGGPGNIDPRL</sequence>
<dbReference type="Gene3D" id="2.20.28.10">
    <property type="match status" value="1"/>
</dbReference>
<protein>
    <submittedName>
        <fullName evidence="1">Uncharacterized protein</fullName>
    </submittedName>
</protein>
<dbReference type="AlphaFoldDB" id="A0A8J6TD53"/>
<comment type="caution">
    <text evidence="1">The sequence shown here is derived from an EMBL/GenBank/DDBJ whole genome shotgun (WGS) entry which is preliminary data.</text>
</comment>
<dbReference type="EMBL" id="JACNJZ010000192">
    <property type="protein sequence ID" value="MBC8318859.1"/>
    <property type="molecule type" value="Genomic_DNA"/>
</dbReference>
<dbReference type="Proteomes" id="UP000614424">
    <property type="component" value="Unassembled WGS sequence"/>
</dbReference>
<accession>A0A8J6TD53</accession>